<dbReference type="Gene3D" id="3.30.200.20">
    <property type="entry name" value="Phosphorylase Kinase, domain 1"/>
    <property type="match status" value="1"/>
</dbReference>
<feature type="compositionally biased region" description="Acidic residues" evidence="10">
    <location>
        <begin position="684"/>
        <end position="696"/>
    </location>
</feature>
<dbReference type="InterPro" id="IPR011009">
    <property type="entry name" value="Kinase-like_dom_sf"/>
</dbReference>
<keyword evidence="5" id="KW-0418">Kinase</keyword>
<feature type="non-terminal residue" evidence="12">
    <location>
        <position position="791"/>
    </location>
</feature>
<dbReference type="PROSITE" id="PS00108">
    <property type="entry name" value="PROTEIN_KINASE_ST"/>
    <property type="match status" value="1"/>
</dbReference>
<dbReference type="EC" id="2.7.11.1" evidence="1"/>
<dbReference type="SMART" id="SM00220">
    <property type="entry name" value="S_TKc"/>
    <property type="match status" value="1"/>
</dbReference>
<dbReference type="InterPro" id="IPR008271">
    <property type="entry name" value="Ser/Thr_kinase_AS"/>
</dbReference>
<dbReference type="PROSITE" id="PS50011">
    <property type="entry name" value="PROTEIN_KINASE_DOM"/>
    <property type="match status" value="1"/>
</dbReference>
<dbReference type="Gene3D" id="1.10.510.10">
    <property type="entry name" value="Transferase(Phosphotransferase) domain 1"/>
    <property type="match status" value="1"/>
</dbReference>
<keyword evidence="6 9" id="KW-0067">ATP-binding</keyword>
<dbReference type="Proteomes" id="UP000626109">
    <property type="component" value="Unassembled WGS sequence"/>
</dbReference>
<dbReference type="Pfam" id="PF00069">
    <property type="entry name" value="Pkinase"/>
    <property type="match status" value="1"/>
</dbReference>
<evidence type="ECO:0000256" key="9">
    <source>
        <dbReference type="PROSITE-ProRule" id="PRU10141"/>
    </source>
</evidence>
<reference evidence="12" key="1">
    <citation type="submission" date="2021-02" db="EMBL/GenBank/DDBJ databases">
        <authorList>
            <person name="Dougan E. K."/>
            <person name="Rhodes N."/>
            <person name="Thang M."/>
            <person name="Chan C."/>
        </authorList>
    </citation>
    <scope>NUCLEOTIDE SEQUENCE</scope>
</reference>
<comment type="catalytic activity">
    <reaction evidence="7">
        <text>L-threonyl-[protein] + ATP = O-phospho-L-threonyl-[protein] + ADP + H(+)</text>
        <dbReference type="Rhea" id="RHEA:46608"/>
        <dbReference type="Rhea" id="RHEA-COMP:11060"/>
        <dbReference type="Rhea" id="RHEA-COMP:11605"/>
        <dbReference type="ChEBI" id="CHEBI:15378"/>
        <dbReference type="ChEBI" id="CHEBI:30013"/>
        <dbReference type="ChEBI" id="CHEBI:30616"/>
        <dbReference type="ChEBI" id="CHEBI:61977"/>
        <dbReference type="ChEBI" id="CHEBI:456216"/>
        <dbReference type="EC" id="2.7.11.1"/>
    </reaction>
</comment>
<evidence type="ECO:0000256" key="2">
    <source>
        <dbReference type="ARBA" id="ARBA00022527"/>
    </source>
</evidence>
<keyword evidence="3" id="KW-0808">Transferase</keyword>
<dbReference type="EMBL" id="CAJNNW010019893">
    <property type="protein sequence ID" value="CAE8665379.1"/>
    <property type="molecule type" value="Genomic_DNA"/>
</dbReference>
<comment type="catalytic activity">
    <reaction evidence="8">
        <text>L-seryl-[protein] + ATP = O-phospho-L-seryl-[protein] + ADP + H(+)</text>
        <dbReference type="Rhea" id="RHEA:17989"/>
        <dbReference type="Rhea" id="RHEA-COMP:9863"/>
        <dbReference type="Rhea" id="RHEA-COMP:11604"/>
        <dbReference type="ChEBI" id="CHEBI:15378"/>
        <dbReference type="ChEBI" id="CHEBI:29999"/>
        <dbReference type="ChEBI" id="CHEBI:30616"/>
        <dbReference type="ChEBI" id="CHEBI:83421"/>
        <dbReference type="ChEBI" id="CHEBI:456216"/>
        <dbReference type="EC" id="2.7.11.1"/>
    </reaction>
</comment>
<feature type="compositionally biased region" description="Low complexity" evidence="10">
    <location>
        <begin position="395"/>
        <end position="412"/>
    </location>
</feature>
<sequence length="791" mass="87255">MSRRIDYDFGDQLGRGSFGVVYMVTRRSDARCCVCKEIALTKMSKRAREEANQEVSLLRRVSSGSDYIVQYMGSFLEDDHLHIIMEFCERGDLSQFLKARETQLVEEQVVWKFVIQIALGLRWLHRNRILHRDIKTLNVFLTSNNDVRLGDLGVAKILSEQTNFANTFVGTPYYLSPELCEEKPYNELSDVWAFGCVIYEMCTLRHPFEAKNHAALLIKILRGQYAPIDVRYSDDMRGLIDNCMRREWTKRTKLADTLMKPNIRSWAEKLELSLESAESDTPLAAADPADAQRRHPPRMPVRTSPRASGSAPSSKATSKPSSAAPKAVGRASSEKALLREEPPPVPGRIVSGPITRRVRHQPVIGRRASEDVLSTRTATLVAPVSGNAAAQVIRSAPGRASASRPAVPAGARTGANGEASPSKRDAVKLSARSEPGSGEERRRAAREVADLPDVVVAHVRPSRNVPSVQQLLKLDDSPVKALLARHAARGPARGPTGMSPDPEVSTMTPEEARRLSAAEDEATIRPAEVEEEVEQDELPEWDGPEEEYPEEEYPDGSASECDSPAPLGAMRLLQPRRSGSGLLEGGELTHGSAFDGEDSLMYTLEDTDASRMFESSSRSRASSRGDRTGPLLGVEVKWDIEADRAASQMRLTAKLDSDGLLCDAEVWHVGPRGAPLGLGQGDPPEVEEEVGVDEEEPRAQPVPEKEPVLPEPLRLPTKTRAAPDPRAQVARLKAQISRLYADVVQDLDAPARTVWDELYALFQAKMAIDLTDEDQSEIERYVFEQLPTESA</sequence>
<feature type="binding site" evidence="9">
    <location>
        <position position="36"/>
    </location>
    <ligand>
        <name>ATP</name>
        <dbReference type="ChEBI" id="CHEBI:30616"/>
    </ligand>
</feature>
<dbReference type="GO" id="GO:0005524">
    <property type="term" value="F:ATP binding"/>
    <property type="evidence" value="ECO:0007669"/>
    <property type="project" value="UniProtKB-UniRule"/>
</dbReference>
<feature type="compositionally biased region" description="Basic and acidic residues" evidence="10">
    <location>
        <begin position="438"/>
        <end position="448"/>
    </location>
</feature>
<dbReference type="PANTHER" id="PTHR44899">
    <property type="entry name" value="CAMK FAMILY PROTEIN KINASE"/>
    <property type="match status" value="1"/>
</dbReference>
<organism evidence="12 13">
    <name type="scientific">Polarella glacialis</name>
    <name type="common">Dinoflagellate</name>
    <dbReference type="NCBI Taxonomy" id="89957"/>
    <lineage>
        <taxon>Eukaryota</taxon>
        <taxon>Sar</taxon>
        <taxon>Alveolata</taxon>
        <taxon>Dinophyceae</taxon>
        <taxon>Suessiales</taxon>
        <taxon>Suessiaceae</taxon>
        <taxon>Polarella</taxon>
    </lineage>
</organism>
<feature type="compositionally biased region" description="Acidic residues" evidence="10">
    <location>
        <begin position="529"/>
        <end position="554"/>
    </location>
</feature>
<evidence type="ECO:0000256" key="10">
    <source>
        <dbReference type="SAM" id="MobiDB-lite"/>
    </source>
</evidence>
<evidence type="ECO:0000256" key="7">
    <source>
        <dbReference type="ARBA" id="ARBA00047899"/>
    </source>
</evidence>
<keyword evidence="2" id="KW-0723">Serine/threonine-protein kinase</keyword>
<dbReference type="CDD" id="cd08215">
    <property type="entry name" value="STKc_Nek"/>
    <property type="match status" value="1"/>
</dbReference>
<keyword evidence="4 9" id="KW-0547">Nucleotide-binding</keyword>
<evidence type="ECO:0000256" key="1">
    <source>
        <dbReference type="ARBA" id="ARBA00012513"/>
    </source>
</evidence>
<proteinExistence type="predicted"/>
<protein>
    <recommendedName>
        <fullName evidence="1">non-specific serine/threonine protein kinase</fullName>
        <ecNumber evidence="1">2.7.11.1</ecNumber>
    </recommendedName>
</protein>
<gene>
    <name evidence="12" type="ORF">PGLA2088_LOCUS15895</name>
</gene>
<feature type="region of interest" description="Disordered" evidence="10">
    <location>
        <begin position="395"/>
        <end position="448"/>
    </location>
</feature>
<feature type="compositionally biased region" description="Basic and acidic residues" evidence="10">
    <location>
        <begin position="332"/>
        <end position="342"/>
    </location>
</feature>
<evidence type="ECO:0000256" key="4">
    <source>
        <dbReference type="ARBA" id="ARBA00022741"/>
    </source>
</evidence>
<feature type="region of interest" description="Disordered" evidence="10">
    <location>
        <begin position="277"/>
        <end position="354"/>
    </location>
</feature>
<evidence type="ECO:0000256" key="8">
    <source>
        <dbReference type="ARBA" id="ARBA00048679"/>
    </source>
</evidence>
<accession>A0A813J4C2</accession>
<dbReference type="InterPro" id="IPR017441">
    <property type="entry name" value="Protein_kinase_ATP_BS"/>
</dbReference>
<evidence type="ECO:0000256" key="6">
    <source>
        <dbReference type="ARBA" id="ARBA00022840"/>
    </source>
</evidence>
<feature type="compositionally biased region" description="Low complexity" evidence="10">
    <location>
        <begin position="277"/>
        <end position="289"/>
    </location>
</feature>
<feature type="domain" description="Protein kinase" evidence="11">
    <location>
        <begin position="7"/>
        <end position="263"/>
    </location>
</feature>
<evidence type="ECO:0000259" key="11">
    <source>
        <dbReference type="PROSITE" id="PS50011"/>
    </source>
</evidence>
<dbReference type="SUPFAM" id="SSF56112">
    <property type="entry name" value="Protein kinase-like (PK-like)"/>
    <property type="match status" value="1"/>
</dbReference>
<evidence type="ECO:0000313" key="13">
    <source>
        <dbReference type="Proteomes" id="UP000626109"/>
    </source>
</evidence>
<dbReference type="InterPro" id="IPR051131">
    <property type="entry name" value="NEK_Ser/Thr_kinase_NIMA"/>
</dbReference>
<dbReference type="PROSITE" id="PS00107">
    <property type="entry name" value="PROTEIN_KINASE_ATP"/>
    <property type="match status" value="1"/>
</dbReference>
<feature type="compositionally biased region" description="Low complexity" evidence="10">
    <location>
        <begin position="307"/>
        <end position="327"/>
    </location>
</feature>
<dbReference type="AlphaFoldDB" id="A0A813J4C2"/>
<comment type="caution">
    <text evidence="12">The sequence shown here is derived from an EMBL/GenBank/DDBJ whole genome shotgun (WGS) entry which is preliminary data.</text>
</comment>
<dbReference type="InterPro" id="IPR000719">
    <property type="entry name" value="Prot_kinase_dom"/>
</dbReference>
<evidence type="ECO:0000313" key="12">
    <source>
        <dbReference type="EMBL" id="CAE8665379.1"/>
    </source>
</evidence>
<dbReference type="PANTHER" id="PTHR44899:SF3">
    <property type="entry name" value="SERINE_THREONINE-PROTEIN KINASE NEK1"/>
    <property type="match status" value="1"/>
</dbReference>
<dbReference type="GO" id="GO:0004674">
    <property type="term" value="F:protein serine/threonine kinase activity"/>
    <property type="evidence" value="ECO:0007669"/>
    <property type="project" value="UniProtKB-KW"/>
</dbReference>
<evidence type="ECO:0000256" key="3">
    <source>
        <dbReference type="ARBA" id="ARBA00022679"/>
    </source>
</evidence>
<name>A0A813J4C2_POLGL</name>
<feature type="region of interest" description="Disordered" evidence="10">
    <location>
        <begin position="487"/>
        <end position="566"/>
    </location>
</feature>
<feature type="region of interest" description="Disordered" evidence="10">
    <location>
        <begin position="674"/>
        <end position="726"/>
    </location>
</feature>
<evidence type="ECO:0000256" key="5">
    <source>
        <dbReference type="ARBA" id="ARBA00022777"/>
    </source>
</evidence>